<feature type="non-terminal residue" evidence="1">
    <location>
        <position position="128"/>
    </location>
</feature>
<gene>
    <name evidence="1" type="ORF">K469DRAFT_781601</name>
</gene>
<evidence type="ECO:0000313" key="2">
    <source>
        <dbReference type="Proteomes" id="UP000800200"/>
    </source>
</evidence>
<dbReference type="Proteomes" id="UP000800200">
    <property type="component" value="Unassembled WGS sequence"/>
</dbReference>
<keyword evidence="2" id="KW-1185">Reference proteome</keyword>
<proteinExistence type="predicted"/>
<name>A0A6A6E0U0_9PEZI</name>
<organism evidence="1 2">
    <name type="scientific">Zopfia rhizophila CBS 207.26</name>
    <dbReference type="NCBI Taxonomy" id="1314779"/>
    <lineage>
        <taxon>Eukaryota</taxon>
        <taxon>Fungi</taxon>
        <taxon>Dikarya</taxon>
        <taxon>Ascomycota</taxon>
        <taxon>Pezizomycotina</taxon>
        <taxon>Dothideomycetes</taxon>
        <taxon>Dothideomycetes incertae sedis</taxon>
        <taxon>Zopfiaceae</taxon>
        <taxon>Zopfia</taxon>
    </lineage>
</organism>
<dbReference type="EMBL" id="ML994638">
    <property type="protein sequence ID" value="KAF2184292.1"/>
    <property type="molecule type" value="Genomic_DNA"/>
</dbReference>
<protein>
    <submittedName>
        <fullName evidence="1">Uncharacterized protein</fullName>
    </submittedName>
</protein>
<dbReference type="OrthoDB" id="2418081at2759"/>
<sequence>MCGWSLFRKSMEETLQAEEGNDPDDIFERSDEEKVFESSDLVSGLEKSKLKQEVEWLRGETEFDSRTCEPSVEVALKNIPIFLGHGTEDEKESFESGRLASGFLRILRSKFSRRIIRGWGIGSQRTCW</sequence>
<dbReference type="AlphaFoldDB" id="A0A6A6E0U0"/>
<evidence type="ECO:0000313" key="1">
    <source>
        <dbReference type="EMBL" id="KAF2184292.1"/>
    </source>
</evidence>
<accession>A0A6A6E0U0</accession>
<reference evidence="1" key="1">
    <citation type="journal article" date="2020" name="Stud. Mycol.">
        <title>101 Dothideomycetes genomes: a test case for predicting lifestyles and emergence of pathogens.</title>
        <authorList>
            <person name="Haridas S."/>
            <person name="Albert R."/>
            <person name="Binder M."/>
            <person name="Bloem J."/>
            <person name="Labutti K."/>
            <person name="Salamov A."/>
            <person name="Andreopoulos B."/>
            <person name="Baker S."/>
            <person name="Barry K."/>
            <person name="Bills G."/>
            <person name="Bluhm B."/>
            <person name="Cannon C."/>
            <person name="Castanera R."/>
            <person name="Culley D."/>
            <person name="Daum C."/>
            <person name="Ezra D."/>
            <person name="Gonzalez J."/>
            <person name="Henrissat B."/>
            <person name="Kuo A."/>
            <person name="Liang C."/>
            <person name="Lipzen A."/>
            <person name="Lutzoni F."/>
            <person name="Magnuson J."/>
            <person name="Mondo S."/>
            <person name="Nolan M."/>
            <person name="Ohm R."/>
            <person name="Pangilinan J."/>
            <person name="Park H.-J."/>
            <person name="Ramirez L."/>
            <person name="Alfaro M."/>
            <person name="Sun H."/>
            <person name="Tritt A."/>
            <person name="Yoshinaga Y."/>
            <person name="Zwiers L.-H."/>
            <person name="Turgeon B."/>
            <person name="Goodwin S."/>
            <person name="Spatafora J."/>
            <person name="Crous P."/>
            <person name="Grigoriev I."/>
        </authorList>
    </citation>
    <scope>NUCLEOTIDE SEQUENCE</scope>
    <source>
        <strain evidence="1">CBS 207.26</strain>
    </source>
</reference>